<comment type="pathway">
    <text evidence="2">Amino-acid biosynthesis; L-threonine biosynthesis; L-threonine from L-aspartate: step 5/5.</text>
</comment>
<dbReference type="CDD" id="cd01560">
    <property type="entry name" value="Thr-synth_2"/>
    <property type="match status" value="1"/>
</dbReference>
<evidence type="ECO:0000256" key="1">
    <source>
        <dbReference type="ARBA" id="ARBA00001933"/>
    </source>
</evidence>
<keyword evidence="9 15" id="KW-0456">Lyase</keyword>
<evidence type="ECO:0000256" key="10">
    <source>
        <dbReference type="ARBA" id="ARBA00049144"/>
    </source>
</evidence>
<evidence type="ECO:0000256" key="8">
    <source>
        <dbReference type="ARBA" id="ARBA00022898"/>
    </source>
</evidence>
<dbReference type="InterPro" id="IPR036052">
    <property type="entry name" value="TrpB-like_PALP_sf"/>
</dbReference>
<dbReference type="GO" id="GO:0004795">
    <property type="term" value="F:threonine synthase activity"/>
    <property type="evidence" value="ECO:0007669"/>
    <property type="project" value="UniProtKB-UniRule"/>
</dbReference>
<dbReference type="PANTHER" id="PTHR42690:SF1">
    <property type="entry name" value="THREONINE SYNTHASE-LIKE 2"/>
    <property type="match status" value="1"/>
</dbReference>
<dbReference type="InterPro" id="IPR037158">
    <property type="entry name" value="Thr_synth_N_sf"/>
</dbReference>
<feature type="domain" description="Tryptophan synthase beta chain-like PALP" evidence="13">
    <location>
        <begin position="93"/>
        <end position="330"/>
    </location>
</feature>
<dbReference type="EC" id="4.2.3.1" evidence="4 11"/>
<evidence type="ECO:0000256" key="11">
    <source>
        <dbReference type="NCBIfam" id="TIGR00260"/>
    </source>
</evidence>
<evidence type="ECO:0000313" key="15">
    <source>
        <dbReference type="EMBL" id="MPR25948.1"/>
    </source>
</evidence>
<protein>
    <recommendedName>
        <fullName evidence="5 11">Threonine synthase</fullName>
        <ecNumber evidence="4 11">4.2.3.1</ecNumber>
    </recommendedName>
</protein>
<dbReference type="Proteomes" id="UP000403266">
    <property type="component" value="Unassembled WGS sequence"/>
</dbReference>
<evidence type="ECO:0000256" key="9">
    <source>
        <dbReference type="ARBA" id="ARBA00023239"/>
    </source>
</evidence>
<dbReference type="AlphaFoldDB" id="A0A5N7MGN3"/>
<dbReference type="GO" id="GO:0030170">
    <property type="term" value="F:pyridoxal phosphate binding"/>
    <property type="evidence" value="ECO:0007669"/>
    <property type="project" value="InterPro"/>
</dbReference>
<keyword evidence="8 12" id="KW-0663">Pyridoxal phosphate</keyword>
<dbReference type="InterPro" id="IPR000634">
    <property type="entry name" value="Ser/Thr_deHydtase_PyrdxlP-BS"/>
</dbReference>
<dbReference type="GO" id="GO:0009088">
    <property type="term" value="P:threonine biosynthetic process"/>
    <property type="evidence" value="ECO:0007669"/>
    <property type="project" value="UniProtKB-UniRule"/>
</dbReference>
<feature type="modified residue" description="N6-(pyridoxal phosphate)lysine" evidence="12">
    <location>
        <position position="112"/>
    </location>
</feature>
<accession>A0A5N7MGN3</accession>
<dbReference type="InterPro" id="IPR029144">
    <property type="entry name" value="Thr_synth_N"/>
</dbReference>
<dbReference type="NCBIfam" id="TIGR00260">
    <property type="entry name" value="thrC"/>
    <property type="match status" value="1"/>
</dbReference>
<dbReference type="UniPathway" id="UPA00050">
    <property type="reaction ID" value="UER00065"/>
</dbReference>
<dbReference type="Gene3D" id="3.40.50.1100">
    <property type="match status" value="2"/>
</dbReference>
<comment type="catalytic activity">
    <reaction evidence="10">
        <text>O-phospho-L-homoserine + H2O = L-threonine + phosphate</text>
        <dbReference type="Rhea" id="RHEA:10840"/>
        <dbReference type="ChEBI" id="CHEBI:15377"/>
        <dbReference type="ChEBI" id="CHEBI:43474"/>
        <dbReference type="ChEBI" id="CHEBI:57590"/>
        <dbReference type="ChEBI" id="CHEBI:57926"/>
        <dbReference type="EC" id="4.2.3.1"/>
    </reaction>
</comment>
<reference evidence="15 16" key="1">
    <citation type="journal article" date="2019" name="Syst. Appl. Microbiol.">
        <title>Microvirga tunisiensis sp. nov., a root nodule symbiotic bacterium isolated from Lupinus micranthus and L. luteus grown in Northern Tunisia.</title>
        <authorList>
            <person name="Msaddak A."/>
            <person name="Rejili M."/>
            <person name="Duran D."/>
            <person name="Mars M."/>
            <person name="Palacios J.M."/>
            <person name="Ruiz-Argueso T."/>
            <person name="Rey L."/>
            <person name="Imperial J."/>
        </authorList>
    </citation>
    <scope>NUCLEOTIDE SEQUENCE [LARGE SCALE GENOMIC DNA]</scope>
    <source>
        <strain evidence="15 16">Lmie10</strain>
    </source>
</reference>
<comment type="cofactor">
    <cofactor evidence="1 12">
        <name>pyridoxal 5'-phosphate</name>
        <dbReference type="ChEBI" id="CHEBI:597326"/>
    </cofactor>
</comment>
<dbReference type="SUPFAM" id="SSF53686">
    <property type="entry name" value="Tryptophan synthase beta subunit-like PLP-dependent enzymes"/>
    <property type="match status" value="1"/>
</dbReference>
<dbReference type="Pfam" id="PF24857">
    <property type="entry name" value="THR4_C"/>
    <property type="match status" value="1"/>
</dbReference>
<comment type="caution">
    <text evidence="15">The sequence shown here is derived from an EMBL/GenBank/DDBJ whole genome shotgun (WGS) entry which is preliminary data.</text>
</comment>
<dbReference type="Gene3D" id="3.90.1380.10">
    <property type="entry name" value="Threonine synthase, N-terminal domain"/>
    <property type="match status" value="1"/>
</dbReference>
<evidence type="ECO:0000256" key="7">
    <source>
        <dbReference type="ARBA" id="ARBA00022697"/>
    </source>
</evidence>
<sequence length="471" mass="50781">MLHVSTRGEAPALGFADALLTGLARDGGLYLPESWPTLARETIRGFAGKPYADAAKAVLGPLVDGDIPEATLGRMIDESYASFRHAAVCPLTQIGDNLFVLELFHGPTLAFKDVAMQLLGRLMDHVLKARGARATIVGATSGDTGSAAVEAFKGLDQVDIFILYPHGRVSDVQRRQMTTVASPNVHALAVEGNFDDCQNMVKGMFNHARFRDELQLSGVNSINWARVAAQAVYYFTAAVALGSPYRPVSFSVPTGNFGDILAGWAAKRMGLPVEQLMIGTNANDILARTLGSGSYEIKGVQPTTSPSMDIQISSNFERLLFEAYGRDGGAIRRLMANLNQSHAFMIDAQPLSRIREEFSARAVNEDSVVAEMAETYRTTGYVLDPHSAVGTRAGRALLNENPETPVVALSTAHPAKFPDAVERATGVRPALPPHMADLMERKESFTVLPNDQAAVERFIRERARAVKGAAA</sequence>
<proteinExistence type="inferred from homology"/>
<dbReference type="RefSeq" id="WP_162002947.1">
    <property type="nucleotide sequence ID" value="NZ_VOSJ01000031.1"/>
</dbReference>
<dbReference type="Pfam" id="PF14821">
    <property type="entry name" value="Thr_synth_N"/>
    <property type="match status" value="1"/>
</dbReference>
<evidence type="ECO:0000259" key="14">
    <source>
        <dbReference type="Pfam" id="PF14821"/>
    </source>
</evidence>
<keyword evidence="6" id="KW-0028">Amino-acid biosynthesis</keyword>
<dbReference type="PANTHER" id="PTHR42690">
    <property type="entry name" value="THREONINE SYNTHASE FAMILY MEMBER"/>
    <property type="match status" value="1"/>
</dbReference>
<comment type="similarity">
    <text evidence="3">Belongs to the threonine synthase family.</text>
</comment>
<keyword evidence="7" id="KW-0791">Threonine biosynthesis</keyword>
<organism evidence="15 16">
    <name type="scientific">Microvirga tunisiensis</name>
    <dbReference type="NCBI Taxonomy" id="2108360"/>
    <lineage>
        <taxon>Bacteria</taxon>
        <taxon>Pseudomonadati</taxon>
        <taxon>Pseudomonadota</taxon>
        <taxon>Alphaproteobacteria</taxon>
        <taxon>Hyphomicrobiales</taxon>
        <taxon>Methylobacteriaceae</taxon>
        <taxon>Microvirga</taxon>
    </lineage>
</organism>
<keyword evidence="16" id="KW-1185">Reference proteome</keyword>
<dbReference type="InterPro" id="IPR001926">
    <property type="entry name" value="TrpB-like_PALP"/>
</dbReference>
<name>A0A5N7MGN3_9HYPH</name>
<feature type="domain" description="Threonine synthase N-terminal" evidence="14">
    <location>
        <begin position="4"/>
        <end position="80"/>
    </location>
</feature>
<evidence type="ECO:0000256" key="4">
    <source>
        <dbReference type="ARBA" id="ARBA00013028"/>
    </source>
</evidence>
<dbReference type="InterPro" id="IPR004450">
    <property type="entry name" value="Thr_synthase-like"/>
</dbReference>
<evidence type="ECO:0000313" key="16">
    <source>
        <dbReference type="Proteomes" id="UP000403266"/>
    </source>
</evidence>
<dbReference type="PROSITE" id="PS00165">
    <property type="entry name" value="DEHYDRATASE_SER_THR"/>
    <property type="match status" value="1"/>
</dbReference>
<evidence type="ECO:0000256" key="3">
    <source>
        <dbReference type="ARBA" id="ARBA00005517"/>
    </source>
</evidence>
<dbReference type="EMBL" id="VOSK01000035">
    <property type="protein sequence ID" value="MPR25948.1"/>
    <property type="molecule type" value="Genomic_DNA"/>
</dbReference>
<gene>
    <name evidence="15" type="ORF">FS320_12090</name>
</gene>
<evidence type="ECO:0000256" key="6">
    <source>
        <dbReference type="ARBA" id="ARBA00022605"/>
    </source>
</evidence>
<evidence type="ECO:0000256" key="2">
    <source>
        <dbReference type="ARBA" id="ARBA00004979"/>
    </source>
</evidence>
<dbReference type="Pfam" id="PF00291">
    <property type="entry name" value="PALP"/>
    <property type="match status" value="1"/>
</dbReference>
<evidence type="ECO:0000259" key="13">
    <source>
        <dbReference type="Pfam" id="PF00291"/>
    </source>
</evidence>
<dbReference type="InterPro" id="IPR051166">
    <property type="entry name" value="Threonine_Synthase"/>
</dbReference>
<evidence type="ECO:0000256" key="12">
    <source>
        <dbReference type="PIRSR" id="PIRSR604450-51"/>
    </source>
</evidence>
<evidence type="ECO:0000256" key="5">
    <source>
        <dbReference type="ARBA" id="ARBA00018679"/>
    </source>
</evidence>